<dbReference type="Gene3D" id="3.40.50.720">
    <property type="entry name" value="NAD(P)-binding Rossmann-like Domain"/>
    <property type="match status" value="1"/>
</dbReference>
<dbReference type="EMBL" id="POUA01000109">
    <property type="protein sequence ID" value="PZG45244.1"/>
    <property type="molecule type" value="Genomic_DNA"/>
</dbReference>
<name>A0A2W2I3Q9_9ACTN</name>
<dbReference type="InterPro" id="IPR036291">
    <property type="entry name" value="NAD(P)-bd_dom_sf"/>
</dbReference>
<evidence type="ECO:0000259" key="1">
    <source>
        <dbReference type="Pfam" id="PF13460"/>
    </source>
</evidence>
<sequence length="281" mass="29573">MTILVTGATGTVGRIVVDRLLRAGQRVRALTRNPATAALPGGVELVAGDLGGAAGALDGVDRVHYLAGMLDPAFAAEQARAFAERAVKAGVGRVVTLTGVAVTVRRPGSYEMLLEVEQAIEGSGLEWTHVRPGEFAVNKLDLWAHTVRTEGVVRSAYPDALGVPVHEADIAEVAVAALLEDGHAGRAYSLSGPQALTHREQAAAIGEGLGRTLRFEPLTYGQARAAYITAGVPADIAEYVLGYQAEYAEEPPTVLPDVERVLGRPGRTLAQWAADHRADFS</sequence>
<feature type="domain" description="NAD(P)-binding" evidence="1">
    <location>
        <begin position="7"/>
        <end position="180"/>
    </location>
</feature>
<dbReference type="AlphaFoldDB" id="A0A2W2I3Q9"/>
<dbReference type="RefSeq" id="WP_111168224.1">
    <property type="nucleotide sequence ID" value="NZ_POUA01000109.1"/>
</dbReference>
<dbReference type="PANTHER" id="PTHR43162:SF1">
    <property type="entry name" value="PRESTALK A DIFFERENTIATION PROTEIN A"/>
    <property type="match status" value="1"/>
</dbReference>
<reference evidence="2 3" key="1">
    <citation type="submission" date="2018-01" db="EMBL/GenBank/DDBJ databases">
        <title>Draft genome sequence of Sphaerisporangium sp. 7K107.</title>
        <authorList>
            <person name="Sahin N."/>
            <person name="Saygin H."/>
            <person name="Ay H."/>
        </authorList>
    </citation>
    <scope>NUCLEOTIDE SEQUENCE [LARGE SCALE GENOMIC DNA]</scope>
    <source>
        <strain evidence="2 3">7K107</strain>
    </source>
</reference>
<organism evidence="2 3">
    <name type="scientific">Spongiactinospora gelatinilytica</name>
    <dbReference type="NCBI Taxonomy" id="2666298"/>
    <lineage>
        <taxon>Bacteria</taxon>
        <taxon>Bacillati</taxon>
        <taxon>Actinomycetota</taxon>
        <taxon>Actinomycetes</taxon>
        <taxon>Streptosporangiales</taxon>
        <taxon>Streptosporangiaceae</taxon>
        <taxon>Spongiactinospora</taxon>
    </lineage>
</organism>
<comment type="caution">
    <text evidence="2">The sequence shown here is derived from an EMBL/GenBank/DDBJ whole genome shotgun (WGS) entry which is preliminary data.</text>
</comment>
<dbReference type="Proteomes" id="UP000248544">
    <property type="component" value="Unassembled WGS sequence"/>
</dbReference>
<dbReference type="InterPro" id="IPR051604">
    <property type="entry name" value="Ergot_Alk_Oxidoreductase"/>
</dbReference>
<dbReference type="Pfam" id="PF13460">
    <property type="entry name" value="NAD_binding_10"/>
    <property type="match status" value="1"/>
</dbReference>
<evidence type="ECO:0000313" key="2">
    <source>
        <dbReference type="EMBL" id="PZG45244.1"/>
    </source>
</evidence>
<accession>A0A2W2I3Q9</accession>
<keyword evidence="3" id="KW-1185">Reference proteome</keyword>
<dbReference type="InterPro" id="IPR016040">
    <property type="entry name" value="NAD(P)-bd_dom"/>
</dbReference>
<protein>
    <submittedName>
        <fullName evidence="2">NmrA family protein</fullName>
    </submittedName>
</protein>
<proteinExistence type="predicted"/>
<dbReference type="Gene3D" id="3.90.25.10">
    <property type="entry name" value="UDP-galactose 4-epimerase, domain 1"/>
    <property type="match status" value="1"/>
</dbReference>
<gene>
    <name evidence="2" type="ORF">C1I98_15800</name>
</gene>
<evidence type="ECO:0000313" key="3">
    <source>
        <dbReference type="Proteomes" id="UP000248544"/>
    </source>
</evidence>
<dbReference type="SUPFAM" id="SSF51735">
    <property type="entry name" value="NAD(P)-binding Rossmann-fold domains"/>
    <property type="match status" value="1"/>
</dbReference>
<dbReference type="PANTHER" id="PTHR43162">
    <property type="match status" value="1"/>
</dbReference>